<dbReference type="EMBL" id="KE138819">
    <property type="protein sequence ID" value="EPT31323.1"/>
    <property type="molecule type" value="Genomic_DNA"/>
</dbReference>
<gene>
    <name evidence="2" type="ORF">TGME49_301260</name>
</gene>
<evidence type="ECO:0000256" key="1">
    <source>
        <dbReference type="SAM" id="MobiDB-lite"/>
    </source>
</evidence>
<dbReference type="AlphaFoldDB" id="A0A125YM17"/>
<dbReference type="VEuPathDB" id="ToxoDB:TGME49_301260"/>
<dbReference type="RefSeq" id="XP_002371648.1">
    <property type="nucleotide sequence ID" value="XM_002371607.1"/>
</dbReference>
<evidence type="ECO:0000313" key="2">
    <source>
        <dbReference type="EMBL" id="EPT31323.1"/>
    </source>
</evidence>
<proteinExistence type="predicted"/>
<sequence>MKRRSSSAISRRRVSQLPSQNRSLSSEKKRAGSPSRKSLPACLRNAGLDAERTRRKDEERRRDEEKNTERRRKQKKETTKTVCTPLLESEKQGNNGARERPDSSVPRQSDATDKSPSLLFFQKNLQRTFPQLFLQHSSRQAGSSSVSIENAFAVDTVHHELFLRI</sequence>
<dbReference type="EMBL" id="CM002038">
    <property type="protein sequence ID" value="EPT31323.1"/>
    <property type="molecule type" value="Genomic_DNA"/>
</dbReference>
<dbReference type="KEGG" id="tgo:TGME49_301260"/>
<reference evidence="2" key="1">
    <citation type="submission" date="2013-04" db="EMBL/GenBank/DDBJ databases">
        <authorList>
            <person name="Sibley D."/>
            <person name="Venepally P."/>
            <person name="Karamycheva S."/>
            <person name="Hadjithomas M."/>
            <person name="Khan A."/>
            <person name="Brunk B."/>
            <person name="Roos D."/>
            <person name="Caler E."/>
            <person name="Lorenzi H."/>
        </authorList>
    </citation>
    <scope>NUCLEOTIDE SEQUENCE [LARGE SCALE GENOMIC DNA]</scope>
    <source>
        <strain evidence="2">ME49</strain>
    </source>
</reference>
<accession>A0A125YM17</accession>
<feature type="compositionally biased region" description="Basic and acidic residues" evidence="1">
    <location>
        <begin position="49"/>
        <end position="68"/>
    </location>
</feature>
<feature type="compositionally biased region" description="Basic residues" evidence="1">
    <location>
        <begin position="1"/>
        <end position="14"/>
    </location>
</feature>
<dbReference type="OrthoDB" id="333859at2759"/>
<organism evidence="2 3">
    <name type="scientific">Toxoplasma gondii (strain ATCC 50611 / Me49)</name>
    <dbReference type="NCBI Taxonomy" id="508771"/>
    <lineage>
        <taxon>Eukaryota</taxon>
        <taxon>Sar</taxon>
        <taxon>Alveolata</taxon>
        <taxon>Apicomplexa</taxon>
        <taxon>Conoidasida</taxon>
        <taxon>Coccidia</taxon>
        <taxon>Eucoccidiorida</taxon>
        <taxon>Eimeriorina</taxon>
        <taxon>Sarcocystidae</taxon>
        <taxon>Toxoplasma</taxon>
    </lineage>
</organism>
<dbReference type="GeneID" id="7896740"/>
<protein>
    <submittedName>
        <fullName evidence="2">Uncharacterized protein</fullName>
    </submittedName>
</protein>
<dbReference type="Proteomes" id="UP000001529">
    <property type="component" value="Chromosome IV"/>
</dbReference>
<evidence type="ECO:0000313" key="3">
    <source>
        <dbReference type="Proteomes" id="UP000001529"/>
    </source>
</evidence>
<feature type="region of interest" description="Disordered" evidence="1">
    <location>
        <begin position="1"/>
        <end position="115"/>
    </location>
</feature>
<name>A0A125YM17_TOXGM</name>
<keyword evidence="3" id="KW-1185">Reference proteome</keyword>